<comment type="similarity">
    <text evidence="2">Belongs to the methyltransferase superfamily. L-isoaspartyl/D-aspartyl protein methyltransferase family.</text>
</comment>
<keyword evidence="13" id="KW-1185">Reference proteome</keyword>
<reference evidence="12 13" key="1">
    <citation type="submission" date="2020-08" db="EMBL/GenBank/DDBJ databases">
        <title>Genomic Encyclopedia of Type Strains, Phase III (KMG-III): the genomes of soil and plant-associated and newly described type strains.</title>
        <authorList>
            <person name="Whitman W."/>
        </authorList>
    </citation>
    <scope>NUCLEOTIDE SEQUENCE [LARGE SCALE GENOMIC DNA]</scope>
    <source>
        <strain evidence="12 13">CECT 3303</strain>
    </source>
</reference>
<dbReference type="Gene3D" id="3.40.50.150">
    <property type="entry name" value="Vaccinia Virus protein VP39"/>
    <property type="match status" value="1"/>
</dbReference>
<evidence type="ECO:0000256" key="9">
    <source>
        <dbReference type="ARBA" id="ARBA00030757"/>
    </source>
</evidence>
<dbReference type="SUPFAM" id="SSF53335">
    <property type="entry name" value="S-adenosyl-L-methionine-dependent methyltransferases"/>
    <property type="match status" value="1"/>
</dbReference>
<keyword evidence="8" id="KW-0949">S-adenosyl-L-methionine</keyword>
<evidence type="ECO:0000313" key="13">
    <source>
        <dbReference type="Proteomes" id="UP000562352"/>
    </source>
</evidence>
<evidence type="ECO:0000313" key="12">
    <source>
        <dbReference type="EMBL" id="MBB5964250.1"/>
    </source>
</evidence>
<dbReference type="RefSeq" id="WP_184942953.1">
    <property type="nucleotide sequence ID" value="NZ_BAAAWZ010000001.1"/>
</dbReference>
<dbReference type="Pfam" id="PF01135">
    <property type="entry name" value="PCMT"/>
    <property type="match status" value="1"/>
</dbReference>
<evidence type="ECO:0000256" key="10">
    <source>
        <dbReference type="ARBA" id="ARBA00031323"/>
    </source>
</evidence>
<comment type="caution">
    <text evidence="12">The sequence shown here is derived from an EMBL/GenBank/DDBJ whole genome shotgun (WGS) entry which is preliminary data.</text>
</comment>
<dbReference type="AlphaFoldDB" id="A0A841D368"/>
<evidence type="ECO:0000256" key="4">
    <source>
        <dbReference type="ARBA" id="ARBA00013346"/>
    </source>
</evidence>
<dbReference type="NCBIfam" id="TIGR04364">
    <property type="entry name" value="methyltran_FxLD"/>
    <property type="match status" value="1"/>
</dbReference>
<comment type="subcellular location">
    <subcellularLocation>
        <location evidence="1">Cytoplasm</location>
    </subcellularLocation>
</comment>
<dbReference type="Proteomes" id="UP000562352">
    <property type="component" value="Unassembled WGS sequence"/>
</dbReference>
<dbReference type="CDD" id="cd02440">
    <property type="entry name" value="AdoMet_MTases"/>
    <property type="match status" value="1"/>
</dbReference>
<dbReference type="EC" id="2.1.1.77" evidence="3"/>
<dbReference type="GO" id="GO:0004719">
    <property type="term" value="F:protein-L-isoaspartate (D-aspartate) O-methyltransferase activity"/>
    <property type="evidence" value="ECO:0007669"/>
    <property type="project" value="UniProtKB-EC"/>
</dbReference>
<evidence type="ECO:0000256" key="6">
    <source>
        <dbReference type="ARBA" id="ARBA00022603"/>
    </source>
</evidence>
<dbReference type="PANTHER" id="PTHR11579:SF0">
    <property type="entry name" value="PROTEIN-L-ISOASPARTATE(D-ASPARTATE) O-METHYLTRANSFERASE"/>
    <property type="match status" value="1"/>
</dbReference>
<sequence length="390" mass="40892">MADLSALRESMVEEVRKRGISDTVAQALRAVPRHVFLPEVAPETAYRDDAIVTRRDADGLPISSSSQPTIMAVMLDQLGVEPGQRILEIGTGTGYNAALLALLAGPGGEVVSVDIDPALVERARGHLDAAGFPGVTVACADGFEGFPGRAPYDRVIATVGVWDLAPAWLEQLGPSGRLVVPLDLRGVQRSVAMERADGHWASRSVVPCGFMRLRGPSAGPEMTRVLDRDSELTISLPEARETGDVLAALDGPSSAFPTGVGGGRAELLDGFVLWLAVHEPRWCSLFETRAGRLPAAPLDAPGYTMTAGIVERGSLGVLESAGRDGMLTVHAYGPEGAGLAADLAAHLRAWAAAGRPASGGLRVEAHLGPAPAGALVVEKRHTRLVLRWAS</sequence>
<name>A0A841D368_PLAVE</name>
<accession>A0A841D368</accession>
<keyword evidence="7 12" id="KW-0808">Transferase</keyword>
<keyword evidence="6 12" id="KW-0489">Methyltransferase</keyword>
<evidence type="ECO:0000256" key="2">
    <source>
        <dbReference type="ARBA" id="ARBA00005369"/>
    </source>
</evidence>
<dbReference type="PANTHER" id="PTHR11579">
    <property type="entry name" value="PROTEIN-L-ISOASPARTATE O-METHYLTRANSFERASE"/>
    <property type="match status" value="1"/>
</dbReference>
<proteinExistence type="inferred from homology"/>
<keyword evidence="5" id="KW-0963">Cytoplasm</keyword>
<dbReference type="GO" id="GO:0005737">
    <property type="term" value="C:cytoplasm"/>
    <property type="evidence" value="ECO:0007669"/>
    <property type="project" value="UniProtKB-SubCell"/>
</dbReference>
<evidence type="ECO:0000256" key="5">
    <source>
        <dbReference type="ARBA" id="ARBA00022490"/>
    </source>
</evidence>
<dbReference type="GO" id="GO:0032259">
    <property type="term" value="P:methylation"/>
    <property type="evidence" value="ECO:0007669"/>
    <property type="project" value="UniProtKB-KW"/>
</dbReference>
<gene>
    <name evidence="12" type="ORF">FHS22_003534</name>
</gene>
<dbReference type="InterPro" id="IPR029063">
    <property type="entry name" value="SAM-dependent_MTases_sf"/>
</dbReference>
<protein>
    <recommendedName>
        <fullName evidence="4">Protein-L-isoaspartate O-methyltransferase</fullName>
        <ecNumber evidence="3">2.1.1.77</ecNumber>
    </recommendedName>
    <alternativeName>
        <fullName evidence="11">L-isoaspartyl protein carboxyl methyltransferase</fullName>
    </alternativeName>
    <alternativeName>
        <fullName evidence="9">Protein L-isoaspartyl methyltransferase</fullName>
    </alternativeName>
    <alternativeName>
        <fullName evidence="10">Protein-beta-aspartate methyltransferase</fullName>
    </alternativeName>
</protein>
<evidence type="ECO:0000256" key="11">
    <source>
        <dbReference type="ARBA" id="ARBA00031350"/>
    </source>
</evidence>
<evidence type="ECO:0000256" key="7">
    <source>
        <dbReference type="ARBA" id="ARBA00022679"/>
    </source>
</evidence>
<dbReference type="InterPro" id="IPR000682">
    <property type="entry name" value="PCMT"/>
</dbReference>
<dbReference type="InterPro" id="IPR027573">
    <property type="entry name" value="Methyltran_FxLD"/>
</dbReference>
<evidence type="ECO:0000256" key="1">
    <source>
        <dbReference type="ARBA" id="ARBA00004496"/>
    </source>
</evidence>
<evidence type="ECO:0000256" key="8">
    <source>
        <dbReference type="ARBA" id="ARBA00022691"/>
    </source>
</evidence>
<organism evidence="12 13">
    <name type="scientific">Planomonospora venezuelensis</name>
    <dbReference type="NCBI Taxonomy" id="1999"/>
    <lineage>
        <taxon>Bacteria</taxon>
        <taxon>Bacillati</taxon>
        <taxon>Actinomycetota</taxon>
        <taxon>Actinomycetes</taxon>
        <taxon>Streptosporangiales</taxon>
        <taxon>Streptosporangiaceae</taxon>
        <taxon>Planomonospora</taxon>
    </lineage>
</organism>
<evidence type="ECO:0000256" key="3">
    <source>
        <dbReference type="ARBA" id="ARBA00011890"/>
    </source>
</evidence>
<dbReference type="EMBL" id="JACHJJ010000011">
    <property type="protein sequence ID" value="MBB5964250.1"/>
    <property type="molecule type" value="Genomic_DNA"/>
</dbReference>